<protein>
    <submittedName>
        <fullName evidence="2">Uncharacterized protein</fullName>
    </submittedName>
</protein>
<dbReference type="EMBL" id="GBXM01025662">
    <property type="protein sequence ID" value="JAH82915.1"/>
    <property type="molecule type" value="Transcribed_RNA"/>
</dbReference>
<reference evidence="2" key="1">
    <citation type="submission" date="2014-11" db="EMBL/GenBank/DDBJ databases">
        <authorList>
            <person name="Amaro Gonzalez C."/>
        </authorList>
    </citation>
    <scope>NUCLEOTIDE SEQUENCE</scope>
</reference>
<organism evidence="2">
    <name type="scientific">Anguilla anguilla</name>
    <name type="common">European freshwater eel</name>
    <name type="synonym">Muraena anguilla</name>
    <dbReference type="NCBI Taxonomy" id="7936"/>
    <lineage>
        <taxon>Eukaryota</taxon>
        <taxon>Metazoa</taxon>
        <taxon>Chordata</taxon>
        <taxon>Craniata</taxon>
        <taxon>Vertebrata</taxon>
        <taxon>Euteleostomi</taxon>
        <taxon>Actinopterygii</taxon>
        <taxon>Neopterygii</taxon>
        <taxon>Teleostei</taxon>
        <taxon>Anguilliformes</taxon>
        <taxon>Anguillidae</taxon>
        <taxon>Anguilla</taxon>
    </lineage>
</organism>
<dbReference type="AlphaFoldDB" id="A0A0E9W038"/>
<name>A0A0E9W038_ANGAN</name>
<reference evidence="2" key="2">
    <citation type="journal article" date="2015" name="Fish Shellfish Immunol.">
        <title>Early steps in the European eel (Anguilla anguilla)-Vibrio vulnificus interaction in the gills: Role of the RtxA13 toxin.</title>
        <authorList>
            <person name="Callol A."/>
            <person name="Pajuelo D."/>
            <person name="Ebbesson L."/>
            <person name="Teles M."/>
            <person name="MacKenzie S."/>
            <person name="Amaro C."/>
        </authorList>
    </citation>
    <scope>NUCLEOTIDE SEQUENCE</scope>
</reference>
<proteinExistence type="predicted"/>
<sequence length="77" mass="8847">MDLLYPLFSQTSPLESWPFWMRSVGSPRPQTNPSWRRWFRNRAPTPSSTRPRSSKMTLTSPSCTMLGSKGIPYTVLV</sequence>
<accession>A0A0E9W038</accession>
<evidence type="ECO:0000313" key="2">
    <source>
        <dbReference type="EMBL" id="JAH82915.1"/>
    </source>
</evidence>
<evidence type="ECO:0000256" key="1">
    <source>
        <dbReference type="SAM" id="MobiDB-lite"/>
    </source>
</evidence>
<feature type="region of interest" description="Disordered" evidence="1">
    <location>
        <begin position="26"/>
        <end position="61"/>
    </location>
</feature>